<dbReference type="AlphaFoldDB" id="A0AAN7WXW7"/>
<comment type="caution">
    <text evidence="2">The sequence shown here is derived from an EMBL/GenBank/DDBJ whole genome shotgun (WGS) entry which is preliminary data.</text>
</comment>
<reference evidence="2 3" key="2">
    <citation type="journal article" date="2023" name="Mol. Biol. Evol.">
        <title>Genomics of Secondarily Temperate Adaptation in the Only Non-Antarctic Icefish.</title>
        <authorList>
            <person name="Rivera-Colon A.G."/>
            <person name="Rayamajhi N."/>
            <person name="Minhas B.F."/>
            <person name="Madrigal G."/>
            <person name="Bilyk K.T."/>
            <person name="Yoon V."/>
            <person name="Hune M."/>
            <person name="Gregory S."/>
            <person name="Cheng C.H.C."/>
            <person name="Catchen J.M."/>
        </authorList>
    </citation>
    <scope>NUCLEOTIDE SEQUENCE [LARGE SCALE GENOMIC DNA]</scope>
    <source>
        <strain evidence="2">JMC-PN-2008</strain>
    </source>
</reference>
<feature type="chain" id="PRO_5042823071" description="Secreted protein" evidence="1">
    <location>
        <begin position="20"/>
        <end position="167"/>
    </location>
</feature>
<gene>
    <name evidence="2" type="ORF">PBY51_002226</name>
</gene>
<keyword evidence="1" id="KW-0732">Signal</keyword>
<sequence length="167" mass="18817">MRTSSCLNVLLVCLSSLQTSDDLQPSLMKAVWICLHRHHLPGCSHYLLCSQHCPIMHRPLLSSHLVSNKHHTSVQHMLQSDGLPLLQDITSPFLRCLSHLRIPLRRHGLDLLQLAYRIHFCHSNSSTGSSGLRHIPLPGQVLLLPSSNLLPLRHIQILYSTNNTCLL</sequence>
<dbReference type="EMBL" id="JAUZQC010000022">
    <property type="protein sequence ID" value="KAK5851432.1"/>
    <property type="molecule type" value="Genomic_DNA"/>
</dbReference>
<feature type="signal peptide" evidence="1">
    <location>
        <begin position="1"/>
        <end position="19"/>
    </location>
</feature>
<organism evidence="2 3">
    <name type="scientific">Eleginops maclovinus</name>
    <name type="common">Patagonian blennie</name>
    <name type="synonym">Eleginus maclovinus</name>
    <dbReference type="NCBI Taxonomy" id="56733"/>
    <lineage>
        <taxon>Eukaryota</taxon>
        <taxon>Metazoa</taxon>
        <taxon>Chordata</taxon>
        <taxon>Craniata</taxon>
        <taxon>Vertebrata</taxon>
        <taxon>Euteleostomi</taxon>
        <taxon>Actinopterygii</taxon>
        <taxon>Neopterygii</taxon>
        <taxon>Teleostei</taxon>
        <taxon>Neoteleostei</taxon>
        <taxon>Acanthomorphata</taxon>
        <taxon>Eupercaria</taxon>
        <taxon>Perciformes</taxon>
        <taxon>Notothenioidei</taxon>
        <taxon>Eleginopidae</taxon>
        <taxon>Eleginops</taxon>
    </lineage>
</organism>
<proteinExistence type="predicted"/>
<protein>
    <recommendedName>
        <fullName evidence="4">Secreted protein</fullName>
    </recommendedName>
</protein>
<evidence type="ECO:0000313" key="2">
    <source>
        <dbReference type="EMBL" id="KAK5851432.1"/>
    </source>
</evidence>
<name>A0AAN7WXW7_ELEMC</name>
<keyword evidence="3" id="KW-1185">Reference proteome</keyword>
<evidence type="ECO:0008006" key="4">
    <source>
        <dbReference type="Google" id="ProtNLM"/>
    </source>
</evidence>
<dbReference type="Proteomes" id="UP001346869">
    <property type="component" value="Unassembled WGS sequence"/>
</dbReference>
<reference evidence="2 3" key="1">
    <citation type="journal article" date="2023" name="Genes (Basel)">
        <title>Chromosome-Level Genome Assembly and Circadian Gene Repertoire of the Patagonia Blennie Eleginops maclovinus-The Closest Ancestral Proxy of Antarctic Cryonotothenioids.</title>
        <authorList>
            <person name="Cheng C.C."/>
            <person name="Rivera-Colon A.G."/>
            <person name="Minhas B.F."/>
            <person name="Wilson L."/>
            <person name="Rayamajhi N."/>
            <person name="Vargas-Chacoff L."/>
            <person name="Catchen J.M."/>
        </authorList>
    </citation>
    <scope>NUCLEOTIDE SEQUENCE [LARGE SCALE GENOMIC DNA]</scope>
    <source>
        <strain evidence="2">JMC-PN-2008</strain>
    </source>
</reference>
<accession>A0AAN7WXW7</accession>
<evidence type="ECO:0000313" key="3">
    <source>
        <dbReference type="Proteomes" id="UP001346869"/>
    </source>
</evidence>
<evidence type="ECO:0000256" key="1">
    <source>
        <dbReference type="SAM" id="SignalP"/>
    </source>
</evidence>